<evidence type="ECO:0000313" key="18">
    <source>
        <dbReference type="EMBL" id="MFL7905611.1"/>
    </source>
</evidence>
<dbReference type="InterPro" id="IPR036097">
    <property type="entry name" value="HisK_dim/P_sf"/>
</dbReference>
<evidence type="ECO:0000256" key="4">
    <source>
        <dbReference type="ARBA" id="ARBA00022475"/>
    </source>
</evidence>
<evidence type="ECO:0000313" key="19">
    <source>
        <dbReference type="Proteomes" id="UP000325333"/>
    </source>
</evidence>
<dbReference type="Gene3D" id="3.30.565.10">
    <property type="entry name" value="Histidine kinase-like ATPase, C-terminal domain"/>
    <property type="match status" value="1"/>
</dbReference>
<feature type="transmembrane region" description="Helical" evidence="14">
    <location>
        <begin position="46"/>
        <end position="70"/>
    </location>
</feature>
<dbReference type="EMBL" id="JBJLSN010000088">
    <property type="protein sequence ID" value="MFL7905611.1"/>
    <property type="molecule type" value="Genomic_DNA"/>
</dbReference>
<dbReference type="RefSeq" id="WP_247887877.1">
    <property type="nucleotide sequence ID" value="NZ_JBDZDB010000015.1"/>
</dbReference>
<comment type="catalytic activity">
    <reaction evidence="1">
        <text>ATP + protein L-histidine = ADP + protein N-phospho-L-histidine.</text>
        <dbReference type="EC" id="2.7.13.3"/>
    </reaction>
</comment>
<evidence type="ECO:0000256" key="9">
    <source>
        <dbReference type="ARBA" id="ARBA00022840"/>
    </source>
</evidence>
<dbReference type="Gene3D" id="1.10.4160.10">
    <property type="entry name" value="Hydantoin permease"/>
    <property type="match status" value="1"/>
</dbReference>
<keyword evidence="11 14" id="KW-0472">Membrane</keyword>
<keyword evidence="6" id="KW-0808">Transferase</keyword>
<proteinExistence type="predicted"/>
<dbReference type="Proteomes" id="UP000325333">
    <property type="component" value="Unassembled WGS sequence"/>
</dbReference>
<feature type="modified residue" description="4-aspartylphosphate" evidence="12">
    <location>
        <position position="973"/>
    </location>
</feature>
<reference evidence="18 20" key="2">
    <citation type="submission" date="2024-11" db="EMBL/GenBank/DDBJ databases">
        <title>Draft genome sequences of two bacteria associated to sugarcane roots in Colombia.</title>
        <authorList>
            <person name="Pardo-Diaz S."/>
            <person name="Masmela-Mendoza J."/>
            <person name="Delgadillo-Duran P."/>
            <person name="Bautista E.J."/>
            <person name="Rojas-Tapias D.F."/>
        </authorList>
    </citation>
    <scope>NUCLEOTIDE SEQUENCE [LARGE SCALE GENOMIC DNA]</scope>
    <source>
        <strain evidence="18 20">Ap18</strain>
    </source>
</reference>
<dbReference type="CDD" id="cd00082">
    <property type="entry name" value="HisKA"/>
    <property type="match status" value="1"/>
</dbReference>
<dbReference type="SUPFAM" id="SSF47384">
    <property type="entry name" value="Homodimeric domain of signal transducing histidine kinase"/>
    <property type="match status" value="1"/>
</dbReference>
<dbReference type="SUPFAM" id="SSF55874">
    <property type="entry name" value="ATPase domain of HSP90 chaperone/DNA topoisomerase II/histidine kinase"/>
    <property type="match status" value="1"/>
</dbReference>
<accession>A0A5B0KLK3</accession>
<evidence type="ECO:0000256" key="5">
    <source>
        <dbReference type="ARBA" id="ARBA00022553"/>
    </source>
</evidence>
<feature type="region of interest" description="Disordered" evidence="13">
    <location>
        <begin position="1004"/>
        <end position="1025"/>
    </location>
</feature>
<dbReference type="AlphaFoldDB" id="A0A5B0KLK3"/>
<dbReference type="InterPro" id="IPR005467">
    <property type="entry name" value="His_kinase_dom"/>
</dbReference>
<feature type="transmembrane region" description="Helical" evidence="14">
    <location>
        <begin position="572"/>
        <end position="595"/>
    </location>
</feature>
<feature type="compositionally biased region" description="Basic and acidic residues" evidence="13">
    <location>
        <begin position="1145"/>
        <end position="1161"/>
    </location>
</feature>
<keyword evidence="8" id="KW-0418">Kinase</keyword>
<dbReference type="PROSITE" id="PS50109">
    <property type="entry name" value="HIS_KIN"/>
    <property type="match status" value="1"/>
</dbReference>
<dbReference type="GO" id="GO:0000155">
    <property type="term" value="F:phosphorelay sensor kinase activity"/>
    <property type="evidence" value="ECO:0007669"/>
    <property type="project" value="InterPro"/>
</dbReference>
<organism evidence="17 19">
    <name type="scientific">Azospirillum argentinense</name>
    <dbReference type="NCBI Taxonomy" id="2970906"/>
    <lineage>
        <taxon>Bacteria</taxon>
        <taxon>Pseudomonadati</taxon>
        <taxon>Pseudomonadota</taxon>
        <taxon>Alphaproteobacteria</taxon>
        <taxon>Rhodospirillales</taxon>
        <taxon>Azospirillaceae</taxon>
        <taxon>Azospirillum</taxon>
    </lineage>
</organism>
<feature type="transmembrane region" description="Helical" evidence="14">
    <location>
        <begin position="183"/>
        <end position="199"/>
    </location>
</feature>
<dbReference type="Gene3D" id="3.40.50.2300">
    <property type="match status" value="1"/>
</dbReference>
<keyword evidence="14" id="KW-1133">Transmembrane helix</keyword>
<feature type="transmembrane region" description="Helical" evidence="14">
    <location>
        <begin position="262"/>
        <end position="293"/>
    </location>
</feature>
<keyword evidence="5 12" id="KW-0597">Phosphoprotein</keyword>
<dbReference type="PRINTS" id="PR00344">
    <property type="entry name" value="BCTRLSENSOR"/>
</dbReference>
<feature type="transmembrane region" description="Helical" evidence="14">
    <location>
        <begin position="313"/>
        <end position="334"/>
    </location>
</feature>
<evidence type="ECO:0000256" key="6">
    <source>
        <dbReference type="ARBA" id="ARBA00022679"/>
    </source>
</evidence>
<keyword evidence="20" id="KW-1185">Reference proteome</keyword>
<name>A0A5B0KLK3_9PROT</name>
<evidence type="ECO:0000256" key="11">
    <source>
        <dbReference type="ARBA" id="ARBA00023136"/>
    </source>
</evidence>
<feature type="transmembrane region" description="Helical" evidence="14">
    <location>
        <begin position="366"/>
        <end position="385"/>
    </location>
</feature>
<evidence type="ECO:0000256" key="12">
    <source>
        <dbReference type="PROSITE-ProRule" id="PRU00169"/>
    </source>
</evidence>
<protein>
    <recommendedName>
        <fullName evidence="3">histidine kinase</fullName>
        <ecNumber evidence="3">2.7.13.3</ecNumber>
    </recommendedName>
</protein>
<dbReference type="PANTHER" id="PTHR43047">
    <property type="entry name" value="TWO-COMPONENT HISTIDINE PROTEIN KINASE"/>
    <property type="match status" value="1"/>
</dbReference>
<dbReference type="SMART" id="SM00387">
    <property type="entry name" value="HATPase_c"/>
    <property type="match status" value="1"/>
</dbReference>
<keyword evidence="14" id="KW-0812">Transmembrane</keyword>
<dbReference type="FunFam" id="3.30.565.10:FF:000023">
    <property type="entry name" value="PAS domain-containing sensor histidine kinase"/>
    <property type="match status" value="1"/>
</dbReference>
<feature type="transmembrane region" description="Helical" evidence="14">
    <location>
        <begin position="433"/>
        <end position="453"/>
    </location>
</feature>
<feature type="transmembrane region" description="Helical" evidence="14">
    <location>
        <begin position="219"/>
        <end position="241"/>
    </location>
</feature>
<dbReference type="InterPro" id="IPR003661">
    <property type="entry name" value="HisK_dim/P_dom"/>
</dbReference>
<evidence type="ECO:0000256" key="10">
    <source>
        <dbReference type="ARBA" id="ARBA00023012"/>
    </source>
</evidence>
<dbReference type="Pfam" id="PF00512">
    <property type="entry name" value="HisKA"/>
    <property type="match status" value="1"/>
</dbReference>
<dbReference type="EMBL" id="VEWN01000019">
    <property type="protein sequence ID" value="KAA1052875.1"/>
    <property type="molecule type" value="Genomic_DNA"/>
</dbReference>
<dbReference type="InterPro" id="IPR001789">
    <property type="entry name" value="Sig_transdc_resp-reg_receiver"/>
</dbReference>
<keyword evidence="10" id="KW-0902">Two-component regulatory system</keyword>
<dbReference type="GO" id="GO:0005886">
    <property type="term" value="C:plasma membrane"/>
    <property type="evidence" value="ECO:0007669"/>
    <property type="project" value="UniProtKB-SubCell"/>
</dbReference>
<reference evidence="17 19" key="1">
    <citation type="submission" date="2019-07" db="EMBL/GenBank/DDBJ databases">
        <title>Genome sequencing of the stress-tolerant strain Azospirillum brasilense Az19.</title>
        <authorList>
            <person name="Maroniche G.A."/>
            <person name="Garcia J.E."/>
            <person name="Pagnussat L."/>
            <person name="Amenta M."/>
            <person name="Creus C.M."/>
        </authorList>
    </citation>
    <scope>NUCLEOTIDE SEQUENCE [LARGE SCALE GENOMIC DNA]</scope>
    <source>
        <strain evidence="17 19">Az19</strain>
    </source>
</reference>
<dbReference type="EC" id="2.7.13.3" evidence="3"/>
<dbReference type="InterPro" id="IPR036890">
    <property type="entry name" value="HATPase_C_sf"/>
</dbReference>
<evidence type="ECO:0000313" key="20">
    <source>
        <dbReference type="Proteomes" id="UP001628281"/>
    </source>
</evidence>
<feature type="region of interest" description="Disordered" evidence="13">
    <location>
        <begin position="1129"/>
        <end position="1161"/>
    </location>
</feature>
<dbReference type="InterPro" id="IPR004358">
    <property type="entry name" value="Sig_transdc_His_kin-like_C"/>
</dbReference>
<evidence type="ECO:0000256" key="8">
    <source>
        <dbReference type="ARBA" id="ARBA00022777"/>
    </source>
</evidence>
<feature type="transmembrane region" description="Helical" evidence="14">
    <location>
        <begin position="615"/>
        <end position="633"/>
    </location>
</feature>
<keyword evidence="7" id="KW-0547">Nucleotide-binding</keyword>
<feature type="domain" description="Histidine kinase" evidence="15">
    <location>
        <begin position="685"/>
        <end position="901"/>
    </location>
</feature>
<feature type="transmembrane region" description="Helical" evidence="14">
    <location>
        <begin position="459"/>
        <end position="482"/>
    </location>
</feature>
<evidence type="ECO:0000256" key="7">
    <source>
        <dbReference type="ARBA" id="ARBA00022741"/>
    </source>
</evidence>
<evidence type="ECO:0000256" key="1">
    <source>
        <dbReference type="ARBA" id="ARBA00000085"/>
    </source>
</evidence>
<comment type="caution">
    <text evidence="17">The sequence shown here is derived from an EMBL/GenBank/DDBJ whole genome shotgun (WGS) entry which is preliminary data.</text>
</comment>
<gene>
    <name evidence="18" type="ORF">ACJ41P_31100</name>
    <name evidence="17" type="ORF">FH063_003282</name>
</gene>
<dbReference type="SMART" id="SM00388">
    <property type="entry name" value="HisKA"/>
    <property type="match status" value="1"/>
</dbReference>
<sequence length="1161" mass="125878">MGPMAGRQRVVAIRRTYNRWVANQTLEDYALRFTARKARRWSPLRVANTALGSISFLALEAIGGAITLSYGFTNAALAILAAAVLIFASALPISYYASRYGVDMDLLTRGAGFGYIGSTITSLIYASFTFIFFAIEAAIMATALEMVFGLPLAAGYVVSSLLVIPLVAYGFTVISRLQLWTQPLWLALHALPFLFIAVQDREAFSAWTSFNGQAADAGGAFDLMLFGAAASVVFSLLAQIGEQVDFIRFLPYDPAATGAKRLRWWAALVAAGPGWIVIGTIKLLLGSFLVVLALQNAVPLEMAAEPTQMYLVAFQYVTPSPQLALGLTGLFVVLSQLKINVTNTYAGSIAWSNFFSRLTHSHPGRVVWVVFNVVIGLMLMELGIYKTLEPVLGLYSSVAASWIGALVADLVVNKPLGLSPRHVEFKRAHLYDINPVGVGAMLLATVLSMLAFLDALGPTLKVCAPFLAFGTAFVAAPAIAWATRGGTYIARRPFDDWNGAEAVRCCICQHAFETEDMAHCPVYAGAICSLCCSLDARCGDGCKTDARLGVQLRRALDAVLPPRAATALKARLGHYLGVLLMLALAVGAVLSLVYVEVASVNAEAQALIGSTLWKVYFILMIVAGVATWLFVLARESRKVAQEETQKQTALLIQEIEAHERTDAQLQKAKEAAEAANLAKSRYLVGIGHEFRTPLSAIFGYAQILERDAAMPPHRVDAVRVIRRSAEHLAGLLDGLLDVSKIESGRLQLNRGEVRFGDLLDQLVGMFHLQAEAKGIAFRFDAPEDLPPVVFTDEGRIRQILINLLSNAIKFTDSGSVCLRVRHRSQIAEFEVEDTGPGIAEADRERIFEPFERGSAANPMVPGMGLGLTITKLLTEVMGGEITVTSTPGTGSLFRVRLMMSAAMLSNAASQPDHPIRGYRGPRLTVLVTDDDLAHRSLLSDLLAELGFTVFKATDGPTCLAMAELHRPDILLLDISMPGMNGLEVARRLRGAGHSDTTIILVSADTREDRSGSGADGDQPHDGFAAKPVSIPKLLACIGRLRGIEWEYETPADTDAGPPVFAASELPPQHHIAELIHLGRIGYVRGMQAKLAEIAASHPELERFVGRMRTLVSNYDLNQYMAALEAVYRDDSHDKPCPGKPRHDKTRHDESSHDDEARNQTA</sequence>
<feature type="transmembrane region" description="Helical" evidence="14">
    <location>
        <begin position="76"/>
        <end position="98"/>
    </location>
</feature>
<keyword evidence="9 18" id="KW-0067">ATP-binding</keyword>
<dbReference type="CDD" id="cd16922">
    <property type="entry name" value="HATPase_EvgS-ArcB-TorS-like"/>
    <property type="match status" value="1"/>
</dbReference>
<dbReference type="InterPro" id="IPR003594">
    <property type="entry name" value="HATPase_dom"/>
</dbReference>
<dbReference type="Gene3D" id="1.10.287.130">
    <property type="match status" value="1"/>
</dbReference>
<dbReference type="Proteomes" id="UP001628281">
    <property type="component" value="Unassembled WGS sequence"/>
</dbReference>
<evidence type="ECO:0000256" key="14">
    <source>
        <dbReference type="SAM" id="Phobius"/>
    </source>
</evidence>
<dbReference type="Pfam" id="PF00072">
    <property type="entry name" value="Response_reg"/>
    <property type="match status" value="1"/>
</dbReference>
<feature type="domain" description="Response regulatory" evidence="16">
    <location>
        <begin position="924"/>
        <end position="1041"/>
    </location>
</feature>
<dbReference type="SUPFAM" id="SSF52172">
    <property type="entry name" value="CheY-like"/>
    <property type="match status" value="1"/>
</dbReference>
<feature type="transmembrane region" description="Helical" evidence="14">
    <location>
        <begin position="147"/>
        <end position="171"/>
    </location>
</feature>
<feature type="transmembrane region" description="Helical" evidence="14">
    <location>
        <begin position="110"/>
        <end position="135"/>
    </location>
</feature>
<evidence type="ECO:0000256" key="13">
    <source>
        <dbReference type="SAM" id="MobiDB-lite"/>
    </source>
</evidence>
<feature type="transmembrane region" description="Helical" evidence="14">
    <location>
        <begin position="391"/>
        <end position="412"/>
    </location>
</feature>
<dbReference type="PROSITE" id="PS50110">
    <property type="entry name" value="RESPONSE_REGULATORY"/>
    <property type="match status" value="1"/>
</dbReference>
<keyword evidence="4" id="KW-1003">Cell membrane</keyword>
<evidence type="ECO:0000256" key="3">
    <source>
        <dbReference type="ARBA" id="ARBA00012438"/>
    </source>
</evidence>
<evidence type="ECO:0000259" key="15">
    <source>
        <dbReference type="PROSITE" id="PS50109"/>
    </source>
</evidence>
<dbReference type="SMART" id="SM00448">
    <property type="entry name" value="REC"/>
    <property type="match status" value="1"/>
</dbReference>
<dbReference type="Pfam" id="PF02518">
    <property type="entry name" value="HATPase_c"/>
    <property type="match status" value="1"/>
</dbReference>
<evidence type="ECO:0000313" key="17">
    <source>
        <dbReference type="EMBL" id="KAA1052875.1"/>
    </source>
</evidence>
<dbReference type="GO" id="GO:0005524">
    <property type="term" value="F:ATP binding"/>
    <property type="evidence" value="ECO:0007669"/>
    <property type="project" value="UniProtKB-KW"/>
</dbReference>
<dbReference type="InterPro" id="IPR011006">
    <property type="entry name" value="CheY-like_superfamily"/>
</dbReference>
<comment type="subcellular location">
    <subcellularLocation>
        <location evidence="2">Cell membrane</location>
    </subcellularLocation>
</comment>
<evidence type="ECO:0000259" key="16">
    <source>
        <dbReference type="PROSITE" id="PS50110"/>
    </source>
</evidence>
<evidence type="ECO:0000256" key="2">
    <source>
        <dbReference type="ARBA" id="ARBA00004236"/>
    </source>
</evidence>